<reference evidence="1" key="1">
    <citation type="submission" date="2014-09" db="EMBL/GenBank/DDBJ databases">
        <authorList>
            <person name="Magalhaes I.L.F."/>
            <person name="Oliveira U."/>
            <person name="Santos F.R."/>
            <person name="Vidigal T.H.D.A."/>
            <person name="Brescovit A.D."/>
            <person name="Santos A.J."/>
        </authorList>
    </citation>
    <scope>NUCLEOTIDE SEQUENCE</scope>
    <source>
        <tissue evidence="1">Shoot tissue taken approximately 20 cm above the soil surface</tissue>
    </source>
</reference>
<protein>
    <submittedName>
        <fullName evidence="1">Uncharacterized protein</fullName>
    </submittedName>
</protein>
<dbReference type="AlphaFoldDB" id="A0A0A9FC76"/>
<organism evidence="1">
    <name type="scientific">Arundo donax</name>
    <name type="common">Giant reed</name>
    <name type="synonym">Donax arundinaceus</name>
    <dbReference type="NCBI Taxonomy" id="35708"/>
    <lineage>
        <taxon>Eukaryota</taxon>
        <taxon>Viridiplantae</taxon>
        <taxon>Streptophyta</taxon>
        <taxon>Embryophyta</taxon>
        <taxon>Tracheophyta</taxon>
        <taxon>Spermatophyta</taxon>
        <taxon>Magnoliopsida</taxon>
        <taxon>Liliopsida</taxon>
        <taxon>Poales</taxon>
        <taxon>Poaceae</taxon>
        <taxon>PACMAD clade</taxon>
        <taxon>Arundinoideae</taxon>
        <taxon>Arundineae</taxon>
        <taxon>Arundo</taxon>
    </lineage>
</organism>
<evidence type="ECO:0000313" key="1">
    <source>
        <dbReference type="EMBL" id="JAE07731.1"/>
    </source>
</evidence>
<dbReference type="EMBL" id="GBRH01190165">
    <property type="protein sequence ID" value="JAE07731.1"/>
    <property type="molecule type" value="Transcribed_RNA"/>
</dbReference>
<accession>A0A0A9FC76</accession>
<reference evidence="1" key="2">
    <citation type="journal article" date="2015" name="Data Brief">
        <title>Shoot transcriptome of the giant reed, Arundo donax.</title>
        <authorList>
            <person name="Barrero R.A."/>
            <person name="Guerrero F.D."/>
            <person name="Moolhuijzen P."/>
            <person name="Goolsby J.A."/>
            <person name="Tidwell J."/>
            <person name="Bellgard S.E."/>
            <person name="Bellgard M.I."/>
        </authorList>
    </citation>
    <scope>NUCLEOTIDE SEQUENCE</scope>
    <source>
        <tissue evidence="1">Shoot tissue taken approximately 20 cm above the soil surface</tissue>
    </source>
</reference>
<proteinExistence type="predicted"/>
<sequence>MSTTPPRRPSKHSDTSHRLWLSAYTGMARQSVRFRVHELTE</sequence>
<name>A0A0A9FC76_ARUDO</name>